<reference evidence="2 3" key="1">
    <citation type="journal article" date="2024" name="Plant Biotechnol. J.">
        <title>Dendrobium thyrsiflorum genome and its molecular insights into genes involved in important horticultural traits.</title>
        <authorList>
            <person name="Chen B."/>
            <person name="Wang J.Y."/>
            <person name="Zheng P.J."/>
            <person name="Li K.L."/>
            <person name="Liang Y.M."/>
            <person name="Chen X.F."/>
            <person name="Zhang C."/>
            <person name="Zhao X."/>
            <person name="He X."/>
            <person name="Zhang G.Q."/>
            <person name="Liu Z.J."/>
            <person name="Xu Q."/>
        </authorList>
    </citation>
    <scope>NUCLEOTIDE SEQUENCE [LARGE SCALE GENOMIC DNA]</scope>
    <source>
        <strain evidence="2">GZMU011</strain>
    </source>
</reference>
<feature type="coiled-coil region" evidence="1">
    <location>
        <begin position="102"/>
        <end position="129"/>
    </location>
</feature>
<gene>
    <name evidence="2" type="ORF">M5K25_016818</name>
</gene>
<comment type="caution">
    <text evidence="2">The sequence shown here is derived from an EMBL/GenBank/DDBJ whole genome shotgun (WGS) entry which is preliminary data.</text>
</comment>
<proteinExistence type="predicted"/>
<organism evidence="2 3">
    <name type="scientific">Dendrobium thyrsiflorum</name>
    <name type="common">Pinecone-like raceme dendrobium</name>
    <name type="synonym">Orchid</name>
    <dbReference type="NCBI Taxonomy" id="117978"/>
    <lineage>
        <taxon>Eukaryota</taxon>
        <taxon>Viridiplantae</taxon>
        <taxon>Streptophyta</taxon>
        <taxon>Embryophyta</taxon>
        <taxon>Tracheophyta</taxon>
        <taxon>Spermatophyta</taxon>
        <taxon>Magnoliopsida</taxon>
        <taxon>Liliopsida</taxon>
        <taxon>Asparagales</taxon>
        <taxon>Orchidaceae</taxon>
        <taxon>Epidendroideae</taxon>
        <taxon>Malaxideae</taxon>
        <taxon>Dendrobiinae</taxon>
        <taxon>Dendrobium</taxon>
    </lineage>
</organism>
<evidence type="ECO:0000313" key="2">
    <source>
        <dbReference type="EMBL" id="KAL0913363.1"/>
    </source>
</evidence>
<dbReference type="Proteomes" id="UP001552299">
    <property type="component" value="Unassembled WGS sequence"/>
</dbReference>
<keyword evidence="3" id="KW-1185">Reference proteome</keyword>
<name>A0ABD0UT21_DENTH</name>
<dbReference type="PANTHER" id="PTHR35992">
    <property type="entry name" value="CYTOMATRIX PROTEIN-LIKE PROTEIN"/>
    <property type="match status" value="1"/>
</dbReference>
<dbReference type="AlphaFoldDB" id="A0ABD0UT21"/>
<sequence length="438" mass="51049">MGQLRNPHLSSDKLIWGQMYRTLEEMMKFQRSQIETLINDREFLEYNLYVQRDYWSSRARFLESCIAQLKEEKAKIRLSNDAKMVVRVGLKESEALSYRMQLELVESDLEELRSCVEVVKAEMEELKEKLKVFGASEVKNTDYTIDHPGSSENIKGRNQLTTPLKKEIKQLKHAYRELSSKRDTEISALLAEKDFVWNQFRRMESDYIALCNSKRTEADHQSREAVDKLQNSVEKLKQAINNKDEIIVKLEAERSMLALDARKHAEEVEQANNKMKMLHTDMDELRLASLEKEKLIDNLRKELCNHKTEVKKSSVEKSISLEKIKSERKSKNGSTTIRQINLQRCSKKRNLESCDTHTSQKHTNSCGVTNETPASDNVHLKYFHDLLLDYGPYVYAHVKLDKSMTEKKGRFLSPVGMQPSLFHSDFKLPKLKRTKLLI</sequence>
<feature type="coiled-coil region" evidence="1">
    <location>
        <begin position="226"/>
        <end position="302"/>
    </location>
</feature>
<dbReference type="PANTHER" id="PTHR35992:SF1">
    <property type="entry name" value="CYTOMATRIX PROTEIN-LIKE PROTEIN"/>
    <property type="match status" value="1"/>
</dbReference>
<keyword evidence="1" id="KW-0175">Coiled coil</keyword>
<dbReference type="EMBL" id="JANQDX010000013">
    <property type="protein sequence ID" value="KAL0913363.1"/>
    <property type="molecule type" value="Genomic_DNA"/>
</dbReference>
<evidence type="ECO:0000256" key="1">
    <source>
        <dbReference type="SAM" id="Coils"/>
    </source>
</evidence>
<protein>
    <submittedName>
        <fullName evidence="2">Uncharacterized protein</fullName>
    </submittedName>
</protein>
<evidence type="ECO:0000313" key="3">
    <source>
        <dbReference type="Proteomes" id="UP001552299"/>
    </source>
</evidence>
<accession>A0ABD0UT21</accession>